<dbReference type="Gene3D" id="3.40.30.10">
    <property type="entry name" value="Glutaredoxin"/>
    <property type="match status" value="1"/>
</dbReference>
<dbReference type="GO" id="GO:0006457">
    <property type="term" value="P:protein folding"/>
    <property type="evidence" value="ECO:0007669"/>
    <property type="project" value="TreeGrafter"/>
</dbReference>
<feature type="domain" description="Thioredoxin" evidence="5">
    <location>
        <begin position="15"/>
        <end position="144"/>
    </location>
</feature>
<proteinExistence type="inferred from homology"/>
<feature type="region of interest" description="Disordered" evidence="2">
    <location>
        <begin position="208"/>
        <end position="244"/>
    </location>
</feature>
<feature type="transmembrane region" description="Helical" evidence="3">
    <location>
        <begin position="182"/>
        <end position="201"/>
    </location>
</feature>
<keyword evidence="3" id="KW-0812">Transmembrane</keyword>
<dbReference type="PRINTS" id="PR00421">
    <property type="entry name" value="THIOREDOXIN"/>
</dbReference>
<protein>
    <submittedName>
        <fullName evidence="6">Protein disulfide-isomerase</fullName>
    </submittedName>
</protein>
<evidence type="ECO:0000313" key="6">
    <source>
        <dbReference type="EMBL" id="GBG31419.1"/>
    </source>
</evidence>
<evidence type="ECO:0000313" key="7">
    <source>
        <dbReference type="Proteomes" id="UP000241890"/>
    </source>
</evidence>
<dbReference type="InterPro" id="IPR013766">
    <property type="entry name" value="Thioredoxin_domain"/>
</dbReference>
<name>A0A2R5GM80_9STRA</name>
<reference evidence="6 7" key="1">
    <citation type="submission" date="2017-12" db="EMBL/GenBank/DDBJ databases">
        <title>Sequencing, de novo assembly and annotation of complete genome of a new Thraustochytrid species, strain FCC1311.</title>
        <authorList>
            <person name="Sedici K."/>
            <person name="Godart F."/>
            <person name="Aiese Cigliano R."/>
            <person name="Sanseverino W."/>
            <person name="Barakat M."/>
            <person name="Ortet P."/>
            <person name="Marechal E."/>
            <person name="Cagnac O."/>
            <person name="Amato A."/>
        </authorList>
    </citation>
    <scope>NUCLEOTIDE SEQUENCE [LARGE SCALE GENOMIC DNA]</scope>
</reference>
<dbReference type="PROSITE" id="PS00194">
    <property type="entry name" value="THIOREDOXIN_1"/>
    <property type="match status" value="1"/>
</dbReference>
<keyword evidence="4" id="KW-0732">Signal</keyword>
<dbReference type="Pfam" id="PF00085">
    <property type="entry name" value="Thioredoxin"/>
    <property type="match status" value="1"/>
</dbReference>
<dbReference type="AlphaFoldDB" id="A0A2R5GM80"/>
<evidence type="ECO:0000256" key="2">
    <source>
        <dbReference type="SAM" id="MobiDB-lite"/>
    </source>
</evidence>
<dbReference type="InterPro" id="IPR051063">
    <property type="entry name" value="PDI"/>
</dbReference>
<evidence type="ECO:0000256" key="4">
    <source>
        <dbReference type="SAM" id="SignalP"/>
    </source>
</evidence>
<dbReference type="Proteomes" id="UP000241890">
    <property type="component" value="Unassembled WGS sequence"/>
</dbReference>
<evidence type="ECO:0000256" key="1">
    <source>
        <dbReference type="ARBA" id="ARBA00006347"/>
    </source>
</evidence>
<dbReference type="InterPro" id="IPR017937">
    <property type="entry name" value="Thioredoxin_CS"/>
</dbReference>
<dbReference type="InterPro" id="IPR036249">
    <property type="entry name" value="Thioredoxin-like_sf"/>
</dbReference>
<feature type="chain" id="PRO_5015351339" evidence="4">
    <location>
        <begin position="33"/>
        <end position="244"/>
    </location>
</feature>
<dbReference type="PANTHER" id="PTHR45672">
    <property type="entry name" value="PROTEIN DISULFIDE-ISOMERASE C17H9.14C-RELATED"/>
    <property type="match status" value="1"/>
</dbReference>
<feature type="signal peptide" evidence="4">
    <location>
        <begin position="1"/>
        <end position="32"/>
    </location>
</feature>
<keyword evidence="3" id="KW-1133">Transmembrane helix</keyword>
<keyword evidence="6" id="KW-0413">Isomerase</keyword>
<keyword evidence="7" id="KW-1185">Reference proteome</keyword>
<dbReference type="SUPFAM" id="SSF52833">
    <property type="entry name" value="Thioredoxin-like"/>
    <property type="match status" value="1"/>
</dbReference>
<dbReference type="FunCoup" id="A0A2R5GM80">
    <property type="interactions" value="43"/>
</dbReference>
<feature type="compositionally biased region" description="Basic and acidic residues" evidence="2">
    <location>
        <begin position="221"/>
        <end position="244"/>
    </location>
</feature>
<comment type="similarity">
    <text evidence="1">Belongs to the protein disulfide isomerase family.</text>
</comment>
<accession>A0A2R5GM80</accession>
<dbReference type="InParanoid" id="A0A2R5GM80"/>
<keyword evidence="3" id="KW-0472">Membrane</keyword>
<dbReference type="GO" id="GO:0005783">
    <property type="term" value="C:endoplasmic reticulum"/>
    <property type="evidence" value="ECO:0007669"/>
    <property type="project" value="TreeGrafter"/>
</dbReference>
<dbReference type="PROSITE" id="PS51352">
    <property type="entry name" value="THIOREDOXIN_2"/>
    <property type="match status" value="1"/>
</dbReference>
<sequence>MQAKSVLGGAARAVILALALCVLFVAPNGAEGRVIELGEENFEHLTQAATGATTGDWFVKFYAPWCGHCKRMASAWQILGEELLGEINVAEVNAENNKALARRFEIKGFPTLLYFHQGTMYKFRGRRDVETMAEFARYIAEHRTGPEDVEGVPVPAEASFLAPNAAVYEHMITTLRDEPLKAALAALAGVLVGAGAVYAVFRQRDTNSEVPAAKRGRRGATKMDNKNEATAEKEAAVPEAKKTK</sequence>
<dbReference type="CDD" id="cd02961">
    <property type="entry name" value="PDI_a_family"/>
    <property type="match status" value="1"/>
</dbReference>
<dbReference type="GO" id="GO:0003756">
    <property type="term" value="F:protein disulfide isomerase activity"/>
    <property type="evidence" value="ECO:0007669"/>
    <property type="project" value="TreeGrafter"/>
</dbReference>
<comment type="caution">
    <text evidence="6">The sequence shown here is derived from an EMBL/GenBank/DDBJ whole genome shotgun (WGS) entry which is preliminary data.</text>
</comment>
<evidence type="ECO:0000256" key="3">
    <source>
        <dbReference type="SAM" id="Phobius"/>
    </source>
</evidence>
<evidence type="ECO:0000259" key="5">
    <source>
        <dbReference type="PROSITE" id="PS51352"/>
    </source>
</evidence>
<dbReference type="EMBL" id="BEYU01000097">
    <property type="protein sequence ID" value="GBG31419.1"/>
    <property type="molecule type" value="Genomic_DNA"/>
</dbReference>
<organism evidence="6 7">
    <name type="scientific">Hondaea fermentalgiana</name>
    <dbReference type="NCBI Taxonomy" id="2315210"/>
    <lineage>
        <taxon>Eukaryota</taxon>
        <taxon>Sar</taxon>
        <taxon>Stramenopiles</taxon>
        <taxon>Bigyra</taxon>
        <taxon>Labyrinthulomycetes</taxon>
        <taxon>Thraustochytrida</taxon>
        <taxon>Thraustochytriidae</taxon>
        <taxon>Hondaea</taxon>
    </lineage>
</organism>
<gene>
    <name evidence="6" type="ORF">FCC1311_076432</name>
</gene>
<dbReference type="OrthoDB" id="427280at2759"/>